<evidence type="ECO:0008006" key="6">
    <source>
        <dbReference type="Google" id="ProtNLM"/>
    </source>
</evidence>
<dbReference type="EMBL" id="ADAS02000149">
    <property type="protein sequence ID" value="OAV88884.1"/>
    <property type="molecule type" value="Genomic_DNA"/>
</dbReference>
<reference evidence="3" key="1">
    <citation type="submission" date="2009-11" db="EMBL/GenBank/DDBJ databases">
        <authorList>
            <consortium name="The Broad Institute Genome Sequencing Platform"/>
            <person name="Ward D."/>
            <person name="Feldgarden M."/>
            <person name="Earl A."/>
            <person name="Young S.K."/>
            <person name="Zeng Q."/>
            <person name="Koehrsen M."/>
            <person name="Alvarado L."/>
            <person name="Berlin A."/>
            <person name="Bochicchio J."/>
            <person name="Borenstein D."/>
            <person name="Chapman S.B."/>
            <person name="Chen Z."/>
            <person name="Engels R."/>
            <person name="Freedman E."/>
            <person name="Gellesch M."/>
            <person name="Goldberg J."/>
            <person name="Griggs A."/>
            <person name="Gujja S."/>
            <person name="Heilman E."/>
            <person name="Heiman D."/>
            <person name="Hepburn T."/>
            <person name="Howarth C."/>
            <person name="Jen D."/>
            <person name="Larson L."/>
            <person name="Lewis B."/>
            <person name="Mehta T."/>
            <person name="Park D."/>
            <person name="Pearson M."/>
            <person name="Roberts A."/>
            <person name="Saif S."/>
            <person name="Shea T."/>
            <person name="Shenoy N."/>
            <person name="Sisk P."/>
            <person name="Stolte C."/>
            <person name="Sykes S."/>
            <person name="Thomson T."/>
            <person name="Walk T."/>
            <person name="White J."/>
            <person name="Yandava C."/>
            <person name="Izard J."/>
            <person name="Baranova O.V."/>
            <person name="Blanton J.M."/>
            <person name="Tanner A.C."/>
            <person name="Dewhirst F.E."/>
            <person name="Haas B."/>
            <person name="Nusbaum C."/>
            <person name="Birren B."/>
        </authorList>
    </citation>
    <scope>NUCLEOTIDE SEQUENCE [LARGE SCALE GENOMIC DNA]</scope>
    <source>
        <strain evidence="3">1-1 BBBD Race 1</strain>
    </source>
</reference>
<dbReference type="VEuPathDB" id="FungiDB:PTTG_01340"/>
<name>A0A180G8E9_PUCT1</name>
<sequence length="375" mass="40355">MKHYFSLFLLVSWHHVLAPVRSAPTPLSTTSMGAIKAGEQMHNGLRFSVPHGLASPLRRRALSSNTVRAGERMQAFSAAPDIRVSAEQMRSSASYSSSTVPSRGGGNPANFVNYDQRTSPGTGMAFRQYPNQLPPAVQQSFTKVKSGQPARNTMSPELITQQIRVAVGNNPGHSTATPTGTGAFIPRHHQTELPDGTRQPSTGSGGRLSSSTWVPGKLTLPEKAAEQAKINHALLEIKAPQALGAQQQFSTGNLMRSTGPADRRWSGGTLSRSFDDSAAINRQIAPSEERLGARTTNNYKAVRQPIGKSVNPPRTKSLAGPVWTQLDNLQSPVDRNEMISAVFNDRWLGQAGPERTVSAPTRRLDSRGVSGVTGH</sequence>
<reference evidence="4" key="4">
    <citation type="submission" date="2025-05" db="UniProtKB">
        <authorList>
            <consortium name="EnsemblFungi"/>
        </authorList>
    </citation>
    <scope>IDENTIFICATION</scope>
    <source>
        <strain evidence="4">isolate 1-1 / race 1 (BBBD)</strain>
    </source>
</reference>
<evidence type="ECO:0000256" key="1">
    <source>
        <dbReference type="SAM" id="MobiDB-lite"/>
    </source>
</evidence>
<evidence type="ECO:0000313" key="5">
    <source>
        <dbReference type="Proteomes" id="UP000005240"/>
    </source>
</evidence>
<feature type="region of interest" description="Disordered" evidence="1">
    <location>
        <begin position="352"/>
        <end position="375"/>
    </location>
</feature>
<feature type="chain" id="PRO_5008109640" description="Secreted protein" evidence="2">
    <location>
        <begin position="23"/>
        <end position="375"/>
    </location>
</feature>
<organism evidence="3">
    <name type="scientific">Puccinia triticina (isolate 1-1 / race 1 (BBBD))</name>
    <name type="common">Brown leaf rust fungus</name>
    <dbReference type="NCBI Taxonomy" id="630390"/>
    <lineage>
        <taxon>Eukaryota</taxon>
        <taxon>Fungi</taxon>
        <taxon>Dikarya</taxon>
        <taxon>Basidiomycota</taxon>
        <taxon>Pucciniomycotina</taxon>
        <taxon>Pucciniomycetes</taxon>
        <taxon>Pucciniales</taxon>
        <taxon>Pucciniaceae</taxon>
        <taxon>Puccinia</taxon>
    </lineage>
</organism>
<dbReference type="EnsemblFungi" id="PTTG_01340-t43_1">
    <property type="protein sequence ID" value="PTTG_01340-t43_1-p1"/>
    <property type="gene ID" value="PTTG_01340"/>
</dbReference>
<evidence type="ECO:0000313" key="4">
    <source>
        <dbReference type="EnsemblFungi" id="PTTG_01340-t43_1-p1"/>
    </source>
</evidence>
<accession>A0A180G8E9</accession>
<evidence type="ECO:0000313" key="3">
    <source>
        <dbReference type="EMBL" id="OAV88884.1"/>
    </source>
</evidence>
<dbReference type="AlphaFoldDB" id="A0A180G8E9"/>
<gene>
    <name evidence="3" type="ORF">PTTG_01340</name>
</gene>
<protein>
    <recommendedName>
        <fullName evidence="6">Secreted protein</fullName>
    </recommendedName>
</protein>
<proteinExistence type="predicted"/>
<reference evidence="4 5" key="3">
    <citation type="journal article" date="2017" name="G3 (Bethesda)">
        <title>Comparative analysis highlights variable genome content of wheat rusts and divergence of the mating loci.</title>
        <authorList>
            <person name="Cuomo C.A."/>
            <person name="Bakkeren G."/>
            <person name="Khalil H.B."/>
            <person name="Panwar V."/>
            <person name="Joly D."/>
            <person name="Linning R."/>
            <person name="Sakthikumar S."/>
            <person name="Song X."/>
            <person name="Adiconis X."/>
            <person name="Fan L."/>
            <person name="Goldberg J.M."/>
            <person name="Levin J.Z."/>
            <person name="Young S."/>
            <person name="Zeng Q."/>
            <person name="Anikster Y."/>
            <person name="Bruce M."/>
            <person name="Wang M."/>
            <person name="Yin C."/>
            <person name="McCallum B."/>
            <person name="Szabo L.J."/>
            <person name="Hulbert S."/>
            <person name="Chen X."/>
            <person name="Fellers J.P."/>
        </authorList>
    </citation>
    <scope>NUCLEOTIDE SEQUENCE</scope>
    <source>
        <strain evidence="4">isolate 1-1 / race 1 (BBBD)</strain>
        <strain evidence="5">Isolate 1-1 / race 1 (BBBD)</strain>
    </source>
</reference>
<feature type="region of interest" description="Disordered" evidence="1">
    <location>
        <begin position="181"/>
        <end position="214"/>
    </location>
</feature>
<keyword evidence="5" id="KW-1185">Reference proteome</keyword>
<keyword evidence="2" id="KW-0732">Signal</keyword>
<feature type="signal peptide" evidence="2">
    <location>
        <begin position="1"/>
        <end position="22"/>
    </location>
</feature>
<reference evidence="3" key="2">
    <citation type="submission" date="2016-05" db="EMBL/GenBank/DDBJ databases">
        <title>Comparative analysis highlights variable genome content of wheat rusts and divergence of the mating loci.</title>
        <authorList>
            <person name="Cuomo C.A."/>
            <person name="Bakkeren G."/>
            <person name="Szabo L."/>
            <person name="Khalil H."/>
            <person name="Joly D."/>
            <person name="Goldberg J."/>
            <person name="Young S."/>
            <person name="Zeng Q."/>
            <person name="Fellers J."/>
        </authorList>
    </citation>
    <scope>NUCLEOTIDE SEQUENCE [LARGE SCALE GENOMIC DNA]</scope>
    <source>
        <strain evidence="3">1-1 BBBD Race 1</strain>
    </source>
</reference>
<evidence type="ECO:0000256" key="2">
    <source>
        <dbReference type="SAM" id="SignalP"/>
    </source>
</evidence>
<dbReference type="Proteomes" id="UP000005240">
    <property type="component" value="Unassembled WGS sequence"/>
</dbReference>